<evidence type="ECO:0000259" key="1">
    <source>
        <dbReference type="Pfam" id="PF01968"/>
    </source>
</evidence>
<name>A0A212JI42_9PROT</name>
<sequence length="517" mass="53009">MKRIGIDVGGTNTDAVLLDGETVAAAVKTGTTADVTGGVRKALADILAASSVPPAEIASVVIGTTHFVNAVVQRRALNRVAAIRISLPGAASLPPFCDWPADLRDLVAGGVHMIQGGFEFDGRPVAPLDEPAIAEAARAIAVSGVTAVGIASTFSPLNDACERRAAAIVADVCPGARITCSCDIGRIGLLERENATLLNAALGDLADNTVAAFTAALAESGIAAPLYITVNDGTVVQAAEARRFPVYSFASGPTNSIRGAAFLSKLDDGLVCDVGGTTTDVGCLVRGFPREANTVVAVGGVRTLFRMPDLMSIGIGGGTRVRRDPIAVGPDSVGFNLVRDALVFGGSELTLTDIAVAAGLADIGDAARVKRLPAALIKETLAIVHRGIADLADRMKTDARDIPLIAVGGGAMLIPEAVPGFSEILHVPHHAVANAVGAAITRISGEVDRIFRDMSRAEAIDAARTLATEKAVAAGADPASIEVVEMEDLPIAYLPGQAIRTRVRVSGEIAAPRRTAL</sequence>
<dbReference type="InterPro" id="IPR008040">
    <property type="entry name" value="Hydant_A_N"/>
</dbReference>
<dbReference type="SUPFAM" id="SSF53067">
    <property type="entry name" value="Actin-like ATPase domain"/>
    <property type="match status" value="1"/>
</dbReference>
<dbReference type="PANTHER" id="PTHR11365">
    <property type="entry name" value="5-OXOPROLINASE RELATED"/>
    <property type="match status" value="1"/>
</dbReference>
<dbReference type="PANTHER" id="PTHR11365:SF10">
    <property type="entry name" value="HYDANTOINASE_OXOPROLINASE"/>
    <property type="match status" value="1"/>
</dbReference>
<evidence type="ECO:0000313" key="3">
    <source>
        <dbReference type="EMBL" id="SBV99133.1"/>
    </source>
</evidence>
<dbReference type="GO" id="GO:0016787">
    <property type="term" value="F:hydrolase activity"/>
    <property type="evidence" value="ECO:0007669"/>
    <property type="project" value="InterPro"/>
</dbReference>
<gene>
    <name evidence="3" type="ORF">KL86APRO_11110</name>
</gene>
<dbReference type="InterPro" id="IPR045079">
    <property type="entry name" value="Oxoprolinase-like"/>
</dbReference>
<proteinExistence type="predicted"/>
<dbReference type="InterPro" id="IPR002821">
    <property type="entry name" value="Hydantoinase_A"/>
</dbReference>
<reference evidence="3" key="1">
    <citation type="submission" date="2016-04" db="EMBL/GenBank/DDBJ databases">
        <authorList>
            <person name="Evans L.H."/>
            <person name="Alamgir A."/>
            <person name="Owens N."/>
            <person name="Weber N.D."/>
            <person name="Virtaneva K."/>
            <person name="Barbian K."/>
            <person name="Babar A."/>
            <person name="Rosenke K."/>
        </authorList>
    </citation>
    <scope>NUCLEOTIDE SEQUENCE</scope>
    <source>
        <strain evidence="3">86</strain>
    </source>
</reference>
<protein>
    <submittedName>
        <fullName evidence="3">Hydantoinase A</fullName>
    </submittedName>
</protein>
<feature type="domain" description="Hydantoinase/oxoprolinase N-terminal" evidence="2">
    <location>
        <begin position="3"/>
        <end position="172"/>
    </location>
</feature>
<dbReference type="Pfam" id="PF01968">
    <property type="entry name" value="Hydantoinase_A"/>
    <property type="match status" value="1"/>
</dbReference>
<organism evidence="3">
    <name type="scientific">uncultured Alphaproteobacteria bacterium</name>
    <dbReference type="NCBI Taxonomy" id="91750"/>
    <lineage>
        <taxon>Bacteria</taxon>
        <taxon>Pseudomonadati</taxon>
        <taxon>Pseudomonadota</taxon>
        <taxon>Alphaproteobacteria</taxon>
        <taxon>environmental samples</taxon>
    </lineage>
</organism>
<dbReference type="InterPro" id="IPR043129">
    <property type="entry name" value="ATPase_NBD"/>
</dbReference>
<evidence type="ECO:0000259" key="2">
    <source>
        <dbReference type="Pfam" id="PF05378"/>
    </source>
</evidence>
<dbReference type="Pfam" id="PF05378">
    <property type="entry name" value="Hydant_A_N"/>
    <property type="match status" value="1"/>
</dbReference>
<accession>A0A212JI42</accession>
<dbReference type="AlphaFoldDB" id="A0A212JI42"/>
<feature type="domain" description="Hydantoinase A/oxoprolinase" evidence="1">
    <location>
        <begin position="192"/>
        <end position="401"/>
    </location>
</feature>
<dbReference type="EMBL" id="FLUO01000001">
    <property type="protein sequence ID" value="SBV99133.1"/>
    <property type="molecule type" value="Genomic_DNA"/>
</dbReference>